<dbReference type="Proteomes" id="UP000074310">
    <property type="component" value="Unassembled WGS sequence"/>
</dbReference>
<evidence type="ECO:0000256" key="1">
    <source>
        <dbReference type="SAM" id="MobiDB-lite"/>
    </source>
</evidence>
<accession>A0A147I3I5</accession>
<evidence type="ECO:0000313" key="3">
    <source>
        <dbReference type="Proteomes" id="UP000074310"/>
    </source>
</evidence>
<comment type="caution">
    <text evidence="2">The sequence shown here is derived from an EMBL/GenBank/DDBJ whole genome shotgun (WGS) entry which is preliminary data.</text>
</comment>
<dbReference type="Gene3D" id="1.10.10.10">
    <property type="entry name" value="Winged helix-like DNA-binding domain superfamily/Winged helix DNA-binding domain"/>
    <property type="match status" value="1"/>
</dbReference>
<dbReference type="PATRIC" id="fig|869719.3.peg.1348"/>
<dbReference type="InterPro" id="IPR036388">
    <property type="entry name" value="WH-like_DNA-bd_sf"/>
</dbReference>
<evidence type="ECO:0000313" key="2">
    <source>
        <dbReference type="EMBL" id="KTT72660.1"/>
    </source>
</evidence>
<gene>
    <name evidence="2" type="ORF">NS334_08365</name>
</gene>
<feature type="region of interest" description="Disordered" evidence="1">
    <location>
        <begin position="1"/>
        <end position="26"/>
    </location>
</feature>
<keyword evidence="3" id="KW-1185">Reference proteome</keyword>
<proteinExistence type="predicted"/>
<evidence type="ECO:0008006" key="4">
    <source>
        <dbReference type="Google" id="ProtNLM"/>
    </source>
</evidence>
<name>A0A147I3I5_9SPHN</name>
<dbReference type="InterPro" id="IPR036390">
    <property type="entry name" value="WH_DNA-bd_sf"/>
</dbReference>
<organism evidence="2 3">
    <name type="scientific">Sphingomonas endophytica</name>
    <dbReference type="NCBI Taxonomy" id="869719"/>
    <lineage>
        <taxon>Bacteria</taxon>
        <taxon>Pseudomonadati</taxon>
        <taxon>Pseudomonadota</taxon>
        <taxon>Alphaproteobacteria</taxon>
        <taxon>Sphingomonadales</taxon>
        <taxon>Sphingomonadaceae</taxon>
        <taxon>Sphingomonas</taxon>
    </lineage>
</organism>
<dbReference type="AlphaFoldDB" id="A0A147I3I5"/>
<sequence>MAGSFRPRRARSGSTHRTGAPVRRNSLEEGSFEDDFFLVPAKGETDRLLRLARHALDAGRRLKREARKAGRGLSARERTIAAITAATVRVYEELLTLARLNRGRVYPSYDWLAEATALGRDTISRALNALEKAGFLVRQRRFRRRPTKDGGPRWEQTSNAYRPLVPDAIMSLLPRWLRPAPVPVDVLQQQQDRAEDQQVMLASLSSSERVRAMGDSPLLKALARLGKAVDLAECES</sequence>
<reference evidence="2 3" key="1">
    <citation type="journal article" date="2016" name="Front. Microbiol.">
        <title>Genomic Resource of Rice Seed Associated Bacteria.</title>
        <authorList>
            <person name="Midha S."/>
            <person name="Bansal K."/>
            <person name="Sharma S."/>
            <person name="Kumar N."/>
            <person name="Patil P.P."/>
            <person name="Chaudhry V."/>
            <person name="Patil P.B."/>
        </authorList>
    </citation>
    <scope>NUCLEOTIDE SEQUENCE [LARGE SCALE GENOMIC DNA]</scope>
    <source>
        <strain evidence="2 3">NS334</strain>
    </source>
</reference>
<dbReference type="Pfam" id="PF13730">
    <property type="entry name" value="HTH_36"/>
    <property type="match status" value="1"/>
</dbReference>
<dbReference type="EMBL" id="LDTB01000025">
    <property type="protein sequence ID" value="KTT72660.1"/>
    <property type="molecule type" value="Genomic_DNA"/>
</dbReference>
<protein>
    <recommendedName>
        <fullName evidence="4">Helix-turn-helix domain-containing protein</fullName>
    </recommendedName>
</protein>
<dbReference type="SUPFAM" id="SSF46785">
    <property type="entry name" value="Winged helix' DNA-binding domain"/>
    <property type="match status" value="1"/>
</dbReference>
<feature type="compositionally biased region" description="Basic residues" evidence="1">
    <location>
        <begin position="1"/>
        <end position="11"/>
    </location>
</feature>